<protein>
    <submittedName>
        <fullName evidence="2">Uncharacterized protein</fullName>
    </submittedName>
</protein>
<gene>
    <name evidence="2" type="ORF">Mco01_58240</name>
</gene>
<accession>A0ABQ4G6Z9</accession>
<sequence length="121" mass="13132">MAEKGAALVAALADSVAIAAGVIRAEAARAPVMRAFFIVKRRSFREVGGRCHALPADGHRTRIQKTVNYEPSGGMRIPIENGANRTLDRASREDQEHASSVETHGGIRDPDCQEILMTHWG</sequence>
<evidence type="ECO:0000256" key="1">
    <source>
        <dbReference type="SAM" id="MobiDB-lite"/>
    </source>
</evidence>
<reference evidence="2 3" key="1">
    <citation type="submission" date="2021-01" db="EMBL/GenBank/DDBJ databases">
        <title>Whole genome shotgun sequence of Microbispora corallina NBRC 16416.</title>
        <authorList>
            <person name="Komaki H."/>
            <person name="Tamura T."/>
        </authorList>
    </citation>
    <scope>NUCLEOTIDE SEQUENCE [LARGE SCALE GENOMIC DNA]</scope>
    <source>
        <strain evidence="2 3">NBRC 16416</strain>
    </source>
</reference>
<feature type="compositionally biased region" description="Basic and acidic residues" evidence="1">
    <location>
        <begin position="86"/>
        <end position="108"/>
    </location>
</feature>
<evidence type="ECO:0000313" key="2">
    <source>
        <dbReference type="EMBL" id="GIH42824.1"/>
    </source>
</evidence>
<evidence type="ECO:0000313" key="3">
    <source>
        <dbReference type="Proteomes" id="UP000603904"/>
    </source>
</evidence>
<comment type="caution">
    <text evidence="2">The sequence shown here is derived from an EMBL/GenBank/DDBJ whole genome shotgun (WGS) entry which is preliminary data.</text>
</comment>
<dbReference type="Proteomes" id="UP000603904">
    <property type="component" value="Unassembled WGS sequence"/>
</dbReference>
<name>A0ABQ4G6Z9_9ACTN</name>
<organism evidence="2 3">
    <name type="scientific">Microbispora corallina</name>
    <dbReference type="NCBI Taxonomy" id="83302"/>
    <lineage>
        <taxon>Bacteria</taxon>
        <taxon>Bacillati</taxon>
        <taxon>Actinomycetota</taxon>
        <taxon>Actinomycetes</taxon>
        <taxon>Streptosporangiales</taxon>
        <taxon>Streptosporangiaceae</taxon>
        <taxon>Microbispora</taxon>
    </lineage>
</organism>
<proteinExistence type="predicted"/>
<dbReference type="EMBL" id="BOOC01000033">
    <property type="protein sequence ID" value="GIH42824.1"/>
    <property type="molecule type" value="Genomic_DNA"/>
</dbReference>
<feature type="region of interest" description="Disordered" evidence="1">
    <location>
        <begin position="70"/>
        <end position="108"/>
    </location>
</feature>
<keyword evidence="3" id="KW-1185">Reference proteome</keyword>